<reference evidence="1" key="1">
    <citation type="journal article" date="2001" name="Int. J. Syst. Evol. Microbiol.">
        <title>Methanofollis aquaemaris sp. nov., a methanogen isolated from an aquaculture fish pond.</title>
        <authorList>
            <person name="Lai M.C."/>
            <person name="Chen S.C."/>
        </authorList>
    </citation>
    <scope>NUCLEOTIDE SEQUENCE</scope>
    <source>
        <strain evidence="1">N2F9704</strain>
    </source>
</reference>
<evidence type="ECO:0000313" key="2">
    <source>
        <dbReference type="Proteomes" id="UP001042704"/>
    </source>
</evidence>
<dbReference type="EMBL" id="CP036172">
    <property type="protein sequence ID" value="QSZ67494.1"/>
    <property type="molecule type" value="Genomic_DNA"/>
</dbReference>
<dbReference type="AlphaFoldDB" id="A0A8A3S754"/>
<organism evidence="1 2">
    <name type="scientific">Methanofollis aquaemaris</name>
    <dbReference type="NCBI Taxonomy" id="126734"/>
    <lineage>
        <taxon>Archaea</taxon>
        <taxon>Methanobacteriati</taxon>
        <taxon>Methanobacteriota</taxon>
        <taxon>Stenosarchaea group</taxon>
        <taxon>Methanomicrobia</taxon>
        <taxon>Methanomicrobiales</taxon>
        <taxon>Methanomicrobiaceae</taxon>
        <taxon>Methanofollis</taxon>
    </lineage>
</organism>
<protein>
    <submittedName>
        <fullName evidence="1">DUF432 domain-containing protein</fullName>
    </submittedName>
</protein>
<dbReference type="Pfam" id="PF04254">
    <property type="entry name" value="DUF432"/>
    <property type="match status" value="1"/>
</dbReference>
<gene>
    <name evidence="1" type="ORF">RJ40_08225</name>
</gene>
<sequence>MYGTHDLPFHYETEDFSLSFEHEEGRYLYHRELCGEKKEHILLSSGGRVIINPVEPLNLPKSICHALLVEFDPLSIEPGARATVYLTFPIEIGVFVAGRGNLEVLDIFSWNAPKYTLYGSSDAGTIARYWKSATCAAPPDLDPFREGLLSLTISNTTRDWIELSRTVLESTGMKIYYDDTQVSMQARMRLVSTMVAETSFRDRPFAEGQKKALELCQGRAIPGVERLRFLMDQGL</sequence>
<name>A0A8A3S754_9EURY</name>
<dbReference type="GeneID" id="76424344"/>
<evidence type="ECO:0000313" key="1">
    <source>
        <dbReference type="EMBL" id="QSZ67494.1"/>
    </source>
</evidence>
<accession>A0A8A3S754</accession>
<reference evidence="1" key="2">
    <citation type="submission" date="2019-02" db="EMBL/GenBank/DDBJ databases">
        <authorList>
            <person name="Chen S.-C."/>
            <person name="Chien H.-H."/>
            <person name="Lai M.-C."/>
        </authorList>
    </citation>
    <scope>NUCLEOTIDE SEQUENCE</scope>
    <source>
        <strain evidence="1">N2F9704</strain>
    </source>
</reference>
<dbReference type="RefSeq" id="WP_265580390.1">
    <property type="nucleotide sequence ID" value="NZ_CP036172.1"/>
</dbReference>
<dbReference type="Proteomes" id="UP001042704">
    <property type="component" value="Chromosome"/>
</dbReference>
<dbReference type="KEGG" id="maqe:RJ40_08225"/>
<proteinExistence type="predicted"/>
<dbReference type="PIRSF" id="PIRSF019202">
    <property type="entry name" value="UCP019202"/>
    <property type="match status" value="1"/>
</dbReference>
<keyword evidence="2" id="KW-1185">Reference proteome</keyword>
<dbReference type="InterPro" id="IPR007366">
    <property type="entry name" value="DUF432"/>
</dbReference>